<evidence type="ECO:0000313" key="7">
    <source>
        <dbReference type="Proteomes" id="UP000648239"/>
    </source>
</evidence>
<dbReference type="PANTHER" id="PTHR30111:SF1">
    <property type="entry name" value="33 KDA CHAPERONIN"/>
    <property type="match status" value="1"/>
</dbReference>
<dbReference type="Gene3D" id="3.90.1280.10">
    <property type="entry name" value="HSP33 redox switch-like"/>
    <property type="match status" value="1"/>
</dbReference>
<evidence type="ECO:0000313" key="6">
    <source>
        <dbReference type="EMBL" id="MBD3867374.1"/>
    </source>
</evidence>
<keyword evidence="3" id="KW-1015">Disulfide bond</keyword>
<keyword evidence="4" id="KW-0143">Chaperone</keyword>
<protein>
    <submittedName>
        <fullName evidence="6">Hsp33 family molecular chaperone HslO</fullName>
    </submittedName>
</protein>
<evidence type="ECO:0000256" key="5">
    <source>
        <dbReference type="ARBA" id="ARBA00023284"/>
    </source>
</evidence>
<dbReference type="GO" id="GO:0044183">
    <property type="term" value="F:protein folding chaperone"/>
    <property type="evidence" value="ECO:0007669"/>
    <property type="project" value="TreeGrafter"/>
</dbReference>
<dbReference type="InterPro" id="IPR000397">
    <property type="entry name" value="Heat_shock_Hsp33"/>
</dbReference>
<proteinExistence type="predicted"/>
<dbReference type="PANTHER" id="PTHR30111">
    <property type="entry name" value="33 KDA CHAPERONIN"/>
    <property type="match status" value="1"/>
</dbReference>
<dbReference type="GO" id="GO:0042026">
    <property type="term" value="P:protein refolding"/>
    <property type="evidence" value="ECO:0007669"/>
    <property type="project" value="TreeGrafter"/>
</dbReference>
<dbReference type="AlphaFoldDB" id="A0A8J6XZZ0"/>
<gene>
    <name evidence="6" type="ORF">IFK94_04530</name>
</gene>
<organism evidence="6 7">
    <name type="scientific">Candidatus Polarisedimenticola svalbardensis</name>
    <dbReference type="NCBI Taxonomy" id="2886004"/>
    <lineage>
        <taxon>Bacteria</taxon>
        <taxon>Pseudomonadati</taxon>
        <taxon>Acidobacteriota</taxon>
        <taxon>Candidatus Polarisedimenticolia</taxon>
        <taxon>Candidatus Polarisedimenticolales</taxon>
        <taxon>Candidatus Polarisedimenticolaceae</taxon>
        <taxon>Candidatus Polarisedimenticola</taxon>
    </lineage>
</organism>
<dbReference type="Proteomes" id="UP000648239">
    <property type="component" value="Unassembled WGS sequence"/>
</dbReference>
<comment type="caution">
    <text evidence="6">The sequence shown here is derived from an EMBL/GenBank/DDBJ whole genome shotgun (WGS) entry which is preliminary data.</text>
</comment>
<dbReference type="SUPFAM" id="SSF64397">
    <property type="entry name" value="Hsp33 domain"/>
    <property type="match status" value="1"/>
</dbReference>
<dbReference type="Gene3D" id="3.55.30.10">
    <property type="entry name" value="Hsp33 domain"/>
    <property type="match status" value="1"/>
</dbReference>
<dbReference type="GO" id="GO:0051082">
    <property type="term" value="F:unfolded protein binding"/>
    <property type="evidence" value="ECO:0007669"/>
    <property type="project" value="InterPro"/>
</dbReference>
<dbReference type="InterPro" id="IPR016153">
    <property type="entry name" value="Heat_shock_Hsp33_N"/>
</dbReference>
<keyword evidence="2" id="KW-0862">Zinc</keyword>
<name>A0A8J6XZZ0_9BACT</name>
<dbReference type="Pfam" id="PF01430">
    <property type="entry name" value="HSP33"/>
    <property type="match status" value="1"/>
</dbReference>
<dbReference type="InterPro" id="IPR016154">
    <property type="entry name" value="Heat_shock_Hsp33_C"/>
</dbReference>
<dbReference type="GO" id="GO:0005737">
    <property type="term" value="C:cytoplasm"/>
    <property type="evidence" value="ECO:0007669"/>
    <property type="project" value="InterPro"/>
</dbReference>
<dbReference type="SUPFAM" id="SSF118352">
    <property type="entry name" value="HSP33 redox switch-like"/>
    <property type="match status" value="1"/>
</dbReference>
<accession>A0A8J6XZZ0</accession>
<reference evidence="6 7" key="1">
    <citation type="submission" date="2020-08" db="EMBL/GenBank/DDBJ databases">
        <title>Acidobacteriota in marine sediments use diverse sulfur dissimilation pathways.</title>
        <authorList>
            <person name="Wasmund K."/>
        </authorList>
    </citation>
    <scope>NUCLEOTIDE SEQUENCE [LARGE SCALE GENOMIC DNA]</scope>
    <source>
        <strain evidence="6">MAG AM4</strain>
    </source>
</reference>
<evidence type="ECO:0000256" key="4">
    <source>
        <dbReference type="ARBA" id="ARBA00023186"/>
    </source>
</evidence>
<evidence type="ECO:0000256" key="3">
    <source>
        <dbReference type="ARBA" id="ARBA00023157"/>
    </source>
</evidence>
<dbReference type="EMBL" id="JACXWD010000009">
    <property type="protein sequence ID" value="MBD3867374.1"/>
    <property type="molecule type" value="Genomic_DNA"/>
</dbReference>
<sequence length="287" mass="32448">MIHESVNLPESRLYTFIDGDRRFALYFLEGQKLIHDLALTHNVRGDGFAWFRDVVLSFQPMIGLLKHGEQFGLYIDSEQPFFRLKIEAAHGGATRCALHPEEFSEFPETMHGLVRCQKLFPGNKAPYLSVLKVEGEPLGSIVNRVLDESYQVHSRVQLSVGSDQSTMLHQLPPLKDEYEYSEVALASRRTGLKDRLQELLGKGHTGRDEIVAAFAGIEFRYLADRPVRFACSCSRERVIKSLNSLGEQDRKDLFEPHLDTLETICEYCKATYEIRRGDLAGGGSGPN</sequence>
<evidence type="ECO:0000256" key="2">
    <source>
        <dbReference type="ARBA" id="ARBA00022833"/>
    </source>
</evidence>
<evidence type="ECO:0000256" key="1">
    <source>
        <dbReference type="ARBA" id="ARBA00022490"/>
    </source>
</evidence>
<keyword evidence="1" id="KW-0963">Cytoplasm</keyword>
<keyword evidence="5" id="KW-0676">Redox-active center</keyword>